<organism evidence="6 7">
    <name type="scientific">Mycolicibacterium wolinskyi</name>
    <dbReference type="NCBI Taxonomy" id="59750"/>
    <lineage>
        <taxon>Bacteria</taxon>
        <taxon>Bacillati</taxon>
        <taxon>Actinomycetota</taxon>
        <taxon>Actinomycetes</taxon>
        <taxon>Mycobacteriales</taxon>
        <taxon>Mycobacteriaceae</taxon>
        <taxon>Mycolicibacterium</taxon>
    </lineage>
</organism>
<dbReference type="InterPro" id="IPR024607">
    <property type="entry name" value="Sulfatase_CS"/>
</dbReference>
<dbReference type="Proteomes" id="UP000193964">
    <property type="component" value="Unassembled WGS sequence"/>
</dbReference>
<keyword evidence="4" id="KW-0106">Calcium</keyword>
<dbReference type="PROSITE" id="PS00149">
    <property type="entry name" value="SULFATASE_2"/>
    <property type="match status" value="1"/>
</dbReference>
<dbReference type="GO" id="GO:0046872">
    <property type="term" value="F:metal ion binding"/>
    <property type="evidence" value="ECO:0007669"/>
    <property type="project" value="UniProtKB-KW"/>
</dbReference>
<dbReference type="AlphaFoldDB" id="A0A1X2EXX0"/>
<feature type="domain" description="Sulfatase N-terminal" evidence="5">
    <location>
        <begin position="12"/>
        <end position="425"/>
    </location>
</feature>
<protein>
    <submittedName>
        <fullName evidence="6">Arylsulfatase</fullName>
    </submittedName>
</protein>
<proteinExistence type="inferred from homology"/>
<evidence type="ECO:0000313" key="6">
    <source>
        <dbReference type="EMBL" id="ORX11110.1"/>
    </source>
</evidence>
<name>A0A1X2EXX0_9MYCO</name>
<keyword evidence="3" id="KW-0378">Hydrolase</keyword>
<dbReference type="Pfam" id="PF00884">
    <property type="entry name" value="Sulfatase"/>
    <property type="match status" value="1"/>
</dbReference>
<evidence type="ECO:0000256" key="1">
    <source>
        <dbReference type="ARBA" id="ARBA00008779"/>
    </source>
</evidence>
<dbReference type="InterPro" id="IPR017850">
    <property type="entry name" value="Alkaline_phosphatase_core_sf"/>
</dbReference>
<evidence type="ECO:0000256" key="2">
    <source>
        <dbReference type="ARBA" id="ARBA00022723"/>
    </source>
</evidence>
<accession>A0A1X2EXX0</accession>
<dbReference type="Gene3D" id="3.30.1120.10">
    <property type="match status" value="1"/>
</dbReference>
<dbReference type="FunFam" id="3.40.720.10:FF:000047">
    <property type="entry name" value="Arylsulfatase"/>
    <property type="match status" value="1"/>
</dbReference>
<dbReference type="CDD" id="cd16025">
    <property type="entry name" value="PAS_like"/>
    <property type="match status" value="1"/>
</dbReference>
<dbReference type="RefSeq" id="WP_207626448.1">
    <property type="nucleotide sequence ID" value="NZ_JACKUA010000017.1"/>
</dbReference>
<dbReference type="GO" id="GO:0004065">
    <property type="term" value="F:arylsulfatase activity"/>
    <property type="evidence" value="ECO:0007669"/>
    <property type="project" value="TreeGrafter"/>
</dbReference>
<evidence type="ECO:0000259" key="5">
    <source>
        <dbReference type="Pfam" id="PF00884"/>
    </source>
</evidence>
<dbReference type="PANTHER" id="PTHR42693">
    <property type="entry name" value="ARYLSULFATASE FAMILY MEMBER"/>
    <property type="match status" value="1"/>
</dbReference>
<dbReference type="InterPro" id="IPR050738">
    <property type="entry name" value="Sulfatase"/>
</dbReference>
<comment type="similarity">
    <text evidence="1">Belongs to the sulfatase family.</text>
</comment>
<evidence type="ECO:0000313" key="7">
    <source>
        <dbReference type="Proteomes" id="UP000193964"/>
    </source>
</evidence>
<gene>
    <name evidence="6" type="ORF">AWC31_02980</name>
</gene>
<sequence>MTQTNSVAGRRPDVLLILADDMGFSDINSYGGEVNTPALDRLAEGGVKMTQFYNTARCSPSRASLLTGLHPHQVGIGILNFDDTPDGYQGNLSEDCATVAEVLKDSGYATYLSGKWHLAVDMDNPNSAWPTRRGFDRFFGTLEGAGSFYQPRTLVRDEKNIEDEAAAEGWFYTDAISDNAVQFLREHEADQPDNPFFMFLSYTAPHWPLHAHGDDIAKYTNRFDDGWDKLREQRLERLIKAGIIDPAWQLTERDERVPAWEDTPDKEWQASRMEVYAAQIDRMDQGIGKVLDQLEASGRLDNTLVVFLSDNGGCAEEMPPESVKDFVTAFVPLRETSRTGRPVVPGNVPGLRPGPEETYQSYGRAWANLSNTPFREYKHWVHEGGISTPFIVHWPTGLADAAGSLCEVPSQLVDVLPTIAEVAGAAEPTHRNGRPIPPFEGRSLLPVLRGEADTDRDLFWEHEGNCAVRRGKWKLVRKYRHPWELYDIEADRTELHDLATAHPELVEQLEAAYQHWADRCGVIPRERVLQIYAERGRGLPEE</sequence>
<dbReference type="Gene3D" id="3.40.720.10">
    <property type="entry name" value="Alkaline Phosphatase, subunit A"/>
    <property type="match status" value="1"/>
</dbReference>
<dbReference type="FunFam" id="3.30.1120.10:FF:000008">
    <property type="entry name" value="Arylsulfatase"/>
    <property type="match status" value="1"/>
</dbReference>
<dbReference type="InterPro" id="IPR000917">
    <property type="entry name" value="Sulfatase_N"/>
</dbReference>
<dbReference type="SUPFAM" id="SSF53649">
    <property type="entry name" value="Alkaline phosphatase-like"/>
    <property type="match status" value="1"/>
</dbReference>
<dbReference type="PANTHER" id="PTHR42693:SF53">
    <property type="entry name" value="ENDO-4-O-SULFATASE"/>
    <property type="match status" value="1"/>
</dbReference>
<evidence type="ECO:0000256" key="4">
    <source>
        <dbReference type="ARBA" id="ARBA00022837"/>
    </source>
</evidence>
<dbReference type="EMBL" id="LQQA01000031">
    <property type="protein sequence ID" value="ORX11110.1"/>
    <property type="molecule type" value="Genomic_DNA"/>
</dbReference>
<reference evidence="6 7" key="1">
    <citation type="submission" date="2016-01" db="EMBL/GenBank/DDBJ databases">
        <title>The new phylogeny of the genus Mycobacterium.</title>
        <authorList>
            <person name="Tarcisio F."/>
            <person name="Conor M."/>
            <person name="Antonella G."/>
            <person name="Elisabetta G."/>
            <person name="Giulia F.S."/>
            <person name="Sara T."/>
            <person name="Anna F."/>
            <person name="Clotilde B."/>
            <person name="Roberto B."/>
            <person name="Veronica D.S."/>
            <person name="Fabio R."/>
            <person name="Monica P."/>
            <person name="Olivier J."/>
            <person name="Enrico T."/>
            <person name="Nicola S."/>
        </authorList>
    </citation>
    <scope>NUCLEOTIDE SEQUENCE [LARGE SCALE GENOMIC DNA]</scope>
    <source>
        <strain evidence="6 7">ATCC 700010</strain>
    </source>
</reference>
<comment type="caution">
    <text evidence="6">The sequence shown here is derived from an EMBL/GenBank/DDBJ whole genome shotgun (WGS) entry which is preliminary data.</text>
</comment>
<evidence type="ECO:0000256" key="3">
    <source>
        <dbReference type="ARBA" id="ARBA00022801"/>
    </source>
</evidence>
<keyword evidence="2" id="KW-0479">Metal-binding</keyword>